<keyword evidence="1" id="KW-0436">Ligase</keyword>
<gene>
    <name evidence="1" type="ORF">ACG00Y_28165</name>
</gene>
<comment type="caution">
    <text evidence="1">The sequence shown here is derived from an EMBL/GenBank/DDBJ whole genome shotgun (WGS) entry which is preliminary data.</text>
</comment>
<accession>A0ABW7FBF2</accession>
<dbReference type="Proteomes" id="UP001606210">
    <property type="component" value="Unassembled WGS sequence"/>
</dbReference>
<keyword evidence="2" id="KW-1185">Reference proteome</keyword>
<reference evidence="1 2" key="1">
    <citation type="submission" date="2024-08" db="EMBL/GenBank/DDBJ databases">
        <authorList>
            <person name="Lu H."/>
        </authorList>
    </citation>
    <scope>NUCLEOTIDE SEQUENCE [LARGE SCALE GENOMIC DNA]</scope>
    <source>
        <strain evidence="1 2">LYH14W</strain>
    </source>
</reference>
<dbReference type="GO" id="GO:0016874">
    <property type="term" value="F:ligase activity"/>
    <property type="evidence" value="ECO:0007669"/>
    <property type="project" value="UniProtKB-KW"/>
</dbReference>
<organism evidence="1 2">
    <name type="scientific">Pelomonas parva</name>
    <dbReference type="NCBI Taxonomy" id="3299032"/>
    <lineage>
        <taxon>Bacteria</taxon>
        <taxon>Pseudomonadati</taxon>
        <taxon>Pseudomonadota</taxon>
        <taxon>Betaproteobacteria</taxon>
        <taxon>Burkholderiales</taxon>
        <taxon>Sphaerotilaceae</taxon>
        <taxon>Roseateles</taxon>
    </lineage>
</organism>
<evidence type="ECO:0000313" key="2">
    <source>
        <dbReference type="Proteomes" id="UP001606210"/>
    </source>
</evidence>
<proteinExistence type="predicted"/>
<dbReference type="SUPFAM" id="SSF55144">
    <property type="entry name" value="LigT-like"/>
    <property type="match status" value="1"/>
</dbReference>
<name>A0ABW7FBF2_9BURK</name>
<dbReference type="Pfam" id="PF13563">
    <property type="entry name" value="2_5_RNA_ligase2"/>
    <property type="match status" value="1"/>
</dbReference>
<dbReference type="EMBL" id="JBIGHV010000016">
    <property type="protein sequence ID" value="MFG6433811.1"/>
    <property type="molecule type" value="Genomic_DNA"/>
</dbReference>
<dbReference type="Gene3D" id="3.90.1140.10">
    <property type="entry name" value="Cyclic phosphodiesterase"/>
    <property type="match status" value="1"/>
</dbReference>
<evidence type="ECO:0000313" key="1">
    <source>
        <dbReference type="EMBL" id="MFG6433811.1"/>
    </source>
</evidence>
<sequence>MTHPDGVPCAVLDAACAAAARVSYPSLSLRLDRAESFNQDGTYVLRGDAATDAAVARLRRPLVAALRRFGLKPGESKTPHMSLVYRCGHKVLEHSIEPLVWTAQRFVLVLSHVGLTRHEWLAAWDLPQR</sequence>
<dbReference type="RefSeq" id="WP_394484921.1">
    <property type="nucleotide sequence ID" value="NZ_JBIGHV010000016.1"/>
</dbReference>
<dbReference type="InterPro" id="IPR009097">
    <property type="entry name" value="Cyclic_Pdiesterase"/>
</dbReference>
<protein>
    <submittedName>
        <fullName evidence="1">2'-5' RNA ligase family protein</fullName>
    </submittedName>
</protein>